<dbReference type="Gene3D" id="2.40.420.20">
    <property type="match status" value="1"/>
</dbReference>
<dbReference type="InterPro" id="IPR058636">
    <property type="entry name" value="Beta-barrel_YknX"/>
</dbReference>
<organism evidence="9 10">
    <name type="scientific">Gilvirhabdus luticola</name>
    <dbReference type="NCBI Taxonomy" id="3079858"/>
    <lineage>
        <taxon>Bacteria</taxon>
        <taxon>Pseudomonadati</taxon>
        <taxon>Bacteroidota</taxon>
        <taxon>Flavobacteriia</taxon>
        <taxon>Flavobacteriales</taxon>
        <taxon>Flavobacteriaceae</taxon>
        <taxon>Gilvirhabdus</taxon>
    </lineage>
</organism>
<dbReference type="RefSeq" id="WP_316662711.1">
    <property type="nucleotide sequence ID" value="NZ_JAWHTF010000006.1"/>
</dbReference>
<dbReference type="Pfam" id="PF25876">
    <property type="entry name" value="HH_MFP_RND"/>
    <property type="match status" value="1"/>
</dbReference>
<reference evidence="9 10" key="1">
    <citation type="submission" date="2023-10" db="EMBL/GenBank/DDBJ databases">
        <title>Marimonas sp. nov. isolated from tidal mud flat.</title>
        <authorList>
            <person name="Jaincy N.J."/>
            <person name="Srinivasan S."/>
            <person name="Lee S.-S."/>
        </authorList>
    </citation>
    <scope>NUCLEOTIDE SEQUENCE [LARGE SCALE GENOMIC DNA]</scope>
    <source>
        <strain evidence="9 10">MJ-SS3</strain>
    </source>
</reference>
<accession>A0ABU3U8A7</accession>
<evidence type="ECO:0000259" key="7">
    <source>
        <dbReference type="Pfam" id="PF25967"/>
    </source>
</evidence>
<feature type="domain" description="Multidrug resistance protein MdtA-like barrel-sandwich hybrid" evidence="6">
    <location>
        <begin position="64"/>
        <end position="210"/>
    </location>
</feature>
<name>A0ABU3U8A7_9FLAO</name>
<dbReference type="SUPFAM" id="SSF111369">
    <property type="entry name" value="HlyD-like secretion proteins"/>
    <property type="match status" value="1"/>
</dbReference>
<dbReference type="InterPro" id="IPR058627">
    <property type="entry name" value="MdtA-like_C"/>
</dbReference>
<feature type="coiled-coil region" evidence="4">
    <location>
        <begin position="103"/>
        <end position="137"/>
    </location>
</feature>
<dbReference type="InterPro" id="IPR058625">
    <property type="entry name" value="MdtA-like_BSH"/>
</dbReference>
<dbReference type="Pfam" id="PF25990">
    <property type="entry name" value="Beta-barrel_YknX"/>
    <property type="match status" value="1"/>
</dbReference>
<evidence type="ECO:0000259" key="6">
    <source>
        <dbReference type="Pfam" id="PF25917"/>
    </source>
</evidence>
<dbReference type="Gene3D" id="2.40.50.100">
    <property type="match status" value="1"/>
</dbReference>
<dbReference type="Gene3D" id="2.40.30.170">
    <property type="match status" value="1"/>
</dbReference>
<dbReference type="PANTHER" id="PTHR30469">
    <property type="entry name" value="MULTIDRUG RESISTANCE PROTEIN MDTA"/>
    <property type="match status" value="1"/>
</dbReference>
<dbReference type="InterPro" id="IPR058624">
    <property type="entry name" value="MdtA-like_HH"/>
</dbReference>
<protein>
    <submittedName>
        <fullName evidence="9">Efflux RND transporter periplasmic adaptor subunit</fullName>
    </submittedName>
</protein>
<feature type="domain" description="Multidrug resistance protein MdtA-like C-terminal permuted SH3" evidence="7">
    <location>
        <begin position="356"/>
        <end position="401"/>
    </location>
</feature>
<evidence type="ECO:0000256" key="2">
    <source>
        <dbReference type="ARBA" id="ARBA00009477"/>
    </source>
</evidence>
<dbReference type="InterPro" id="IPR006143">
    <property type="entry name" value="RND_pump_MFP"/>
</dbReference>
<feature type="domain" description="YknX-like beta-barrel" evidence="8">
    <location>
        <begin position="227"/>
        <end position="291"/>
    </location>
</feature>
<evidence type="ECO:0000256" key="3">
    <source>
        <dbReference type="ARBA" id="ARBA00022448"/>
    </source>
</evidence>
<keyword evidence="10" id="KW-1185">Reference proteome</keyword>
<dbReference type="PANTHER" id="PTHR30469:SF33">
    <property type="entry name" value="SLR1207 PROTEIN"/>
    <property type="match status" value="1"/>
</dbReference>
<proteinExistence type="inferred from homology"/>
<evidence type="ECO:0000313" key="9">
    <source>
        <dbReference type="EMBL" id="MDU8886621.1"/>
    </source>
</evidence>
<evidence type="ECO:0000259" key="5">
    <source>
        <dbReference type="Pfam" id="PF25876"/>
    </source>
</evidence>
<dbReference type="Pfam" id="PF25967">
    <property type="entry name" value="RND-MFP_C"/>
    <property type="match status" value="1"/>
</dbReference>
<comment type="similarity">
    <text evidence="2">Belongs to the membrane fusion protein (MFP) (TC 8.A.1) family.</text>
</comment>
<evidence type="ECO:0000259" key="8">
    <source>
        <dbReference type="Pfam" id="PF25990"/>
    </source>
</evidence>
<evidence type="ECO:0000256" key="4">
    <source>
        <dbReference type="SAM" id="Coils"/>
    </source>
</evidence>
<dbReference type="Proteomes" id="UP001268651">
    <property type="component" value="Unassembled WGS sequence"/>
</dbReference>
<dbReference type="Gene3D" id="1.10.287.470">
    <property type="entry name" value="Helix hairpin bin"/>
    <property type="match status" value="1"/>
</dbReference>
<sequence length="438" mass="48093">MSKKKLTIIVLSTVAVLALLIAGKKAGWFGDHGNYKEVYTQIISKMDIIEKVSATGKIQPEVEVTISSDVSGEIIELHIVEGQQVEKGDLLVKINPDIYQSSLNRAEATLQNMRAGLNQAEATLKEAKSTYNRNQNLFEKGVISKADWDNVVSAYEIAEANKQSAYFAVQSANASLNEARNYLNRTSIYAPISGTISKLDAEIGNRALGTQQFMGNEILRIANLNNMEVEVDVNENDIVKVELGDSVIVEVDAYLKKEFKGLVTEIANSAYGNLTSDQVTNFKVKVRILKESYLDLIEGKPEHYSPFRPGMTATTDIITNTRKDAIAIPISAVVIKTDTTASNTSNTKTTSSQSNVDEKFECVFVKEGEIAKLKVVETGIQDDSNIEILRGLEVGDEVITGPYNIVTKSLKIGSKVKIKKEEVEGEEEESNDVQVTVN</sequence>
<evidence type="ECO:0000256" key="1">
    <source>
        <dbReference type="ARBA" id="ARBA00004196"/>
    </source>
</evidence>
<dbReference type="EMBL" id="JAWHTF010000006">
    <property type="protein sequence ID" value="MDU8886621.1"/>
    <property type="molecule type" value="Genomic_DNA"/>
</dbReference>
<gene>
    <name evidence="9" type="ORF">RXV94_10655</name>
</gene>
<dbReference type="NCBIfam" id="TIGR01730">
    <property type="entry name" value="RND_mfp"/>
    <property type="match status" value="1"/>
</dbReference>
<keyword evidence="3" id="KW-0813">Transport</keyword>
<evidence type="ECO:0000313" key="10">
    <source>
        <dbReference type="Proteomes" id="UP001268651"/>
    </source>
</evidence>
<dbReference type="Pfam" id="PF25917">
    <property type="entry name" value="BSH_RND"/>
    <property type="match status" value="1"/>
</dbReference>
<comment type="subcellular location">
    <subcellularLocation>
        <location evidence="1">Cell envelope</location>
    </subcellularLocation>
</comment>
<keyword evidence="4" id="KW-0175">Coiled coil</keyword>
<feature type="domain" description="Multidrug resistance protein MdtA-like alpha-helical hairpin" evidence="5">
    <location>
        <begin position="109"/>
        <end position="176"/>
    </location>
</feature>
<comment type="caution">
    <text evidence="9">The sequence shown here is derived from an EMBL/GenBank/DDBJ whole genome shotgun (WGS) entry which is preliminary data.</text>
</comment>